<accession>X1VZU2</accession>
<reference evidence="1" key="1">
    <citation type="journal article" date="2014" name="Front. Microbiol.">
        <title>High frequency of phylogenetically diverse reductive dehalogenase-homologous genes in deep subseafloor sedimentary metagenomes.</title>
        <authorList>
            <person name="Kawai M."/>
            <person name="Futagami T."/>
            <person name="Toyoda A."/>
            <person name="Takaki Y."/>
            <person name="Nishi S."/>
            <person name="Hori S."/>
            <person name="Arai W."/>
            <person name="Tsubouchi T."/>
            <person name="Morono Y."/>
            <person name="Uchiyama I."/>
            <person name="Ito T."/>
            <person name="Fujiyama A."/>
            <person name="Inagaki F."/>
            <person name="Takami H."/>
        </authorList>
    </citation>
    <scope>NUCLEOTIDE SEQUENCE</scope>
    <source>
        <strain evidence="1">Expedition CK06-06</strain>
    </source>
</reference>
<sequence length="37" mass="4429">SKKFSHEETSEMGYRADFEVLLKSIFETINVRRIDHD</sequence>
<feature type="non-terminal residue" evidence="1">
    <location>
        <position position="1"/>
    </location>
</feature>
<name>X1VZU2_9ZZZZ</name>
<organism evidence="1">
    <name type="scientific">marine sediment metagenome</name>
    <dbReference type="NCBI Taxonomy" id="412755"/>
    <lineage>
        <taxon>unclassified sequences</taxon>
        <taxon>metagenomes</taxon>
        <taxon>ecological metagenomes</taxon>
    </lineage>
</organism>
<proteinExistence type="predicted"/>
<feature type="non-terminal residue" evidence="1">
    <location>
        <position position="37"/>
    </location>
</feature>
<protein>
    <submittedName>
        <fullName evidence="1">Uncharacterized protein</fullName>
    </submittedName>
</protein>
<gene>
    <name evidence="1" type="ORF">S12H4_63525</name>
</gene>
<dbReference type="AlphaFoldDB" id="X1VZU2"/>
<dbReference type="EMBL" id="BARW01043300">
    <property type="protein sequence ID" value="GAJ19050.1"/>
    <property type="molecule type" value="Genomic_DNA"/>
</dbReference>
<evidence type="ECO:0000313" key="1">
    <source>
        <dbReference type="EMBL" id="GAJ19050.1"/>
    </source>
</evidence>
<comment type="caution">
    <text evidence="1">The sequence shown here is derived from an EMBL/GenBank/DDBJ whole genome shotgun (WGS) entry which is preliminary data.</text>
</comment>